<reference evidence="3 4" key="1">
    <citation type="journal article" date="2014" name="PLoS ONE">
        <title>Identification and Characterization of a New Erythromycin Biosynthetic Gene Cluster in Actinopolyspora erythraea YIM90600, a Novel Erythronolide-Producing Halophilic Actinomycete Isolated from Salt Field.</title>
        <authorList>
            <person name="Chen D."/>
            <person name="Feng J."/>
            <person name="Huang L."/>
            <person name="Zhang Q."/>
            <person name="Wu J."/>
            <person name="Zhu X."/>
            <person name="Duan Y."/>
            <person name="Xu Z."/>
        </authorList>
    </citation>
    <scope>NUCLEOTIDE SEQUENCE [LARGE SCALE GENOMIC DNA]</scope>
    <source>
        <strain evidence="3 4">YIM90600</strain>
    </source>
</reference>
<evidence type="ECO:0000256" key="1">
    <source>
        <dbReference type="SAM" id="MobiDB-lite"/>
    </source>
</evidence>
<dbReference type="Proteomes" id="UP000029737">
    <property type="component" value="Unassembled WGS sequence"/>
</dbReference>
<dbReference type="AlphaFoldDB" id="A0A099D907"/>
<dbReference type="eggNOG" id="ENOG50321B4">
    <property type="taxonomic scope" value="Bacteria"/>
</dbReference>
<dbReference type="KEGG" id="aey:CDG81_20770"/>
<name>A0A099D907_9ACTN</name>
<protein>
    <submittedName>
        <fullName evidence="2">Uncharacterized protein</fullName>
    </submittedName>
</protein>
<sequence>MPTVRSGRWSRWHGTLPLATVTRRRPGSSTLPERPTETDTPTTLAPPHPQLLARVLAGLRALPNHGPAP</sequence>
<proteinExistence type="predicted"/>
<accession>A0A099D907</accession>
<feature type="region of interest" description="Disordered" evidence="1">
    <location>
        <begin position="1"/>
        <end position="48"/>
    </location>
</feature>
<feature type="compositionally biased region" description="Low complexity" evidence="1">
    <location>
        <begin position="30"/>
        <end position="43"/>
    </location>
</feature>
<organism evidence="2 5">
    <name type="scientific">Actinopolyspora erythraea</name>
    <dbReference type="NCBI Taxonomy" id="414996"/>
    <lineage>
        <taxon>Bacteria</taxon>
        <taxon>Bacillati</taxon>
        <taxon>Actinomycetota</taxon>
        <taxon>Actinomycetes</taxon>
        <taxon>Actinopolysporales</taxon>
        <taxon>Actinopolysporaceae</taxon>
        <taxon>Actinopolyspora</taxon>
    </lineage>
</organism>
<dbReference type="EMBL" id="CP022752">
    <property type="protein sequence ID" value="ASU80298.1"/>
    <property type="molecule type" value="Genomic_DNA"/>
</dbReference>
<evidence type="ECO:0000313" key="5">
    <source>
        <dbReference type="Proteomes" id="UP000215043"/>
    </source>
</evidence>
<dbReference type="EMBL" id="JPMV01000010">
    <property type="protein sequence ID" value="KGI82618.1"/>
    <property type="molecule type" value="Genomic_DNA"/>
</dbReference>
<dbReference type="HOGENOM" id="CLU_2766524_0_0_11"/>
<reference evidence="2 5" key="2">
    <citation type="submission" date="2017-08" db="EMBL/GenBank/DDBJ databases">
        <title>The complete genome sequence of moderately halophilic actinomycete Actinopolyspora erythraea YIM 90600, the producer of novel erythromycin, novel actinopolysporins A-C and tubercidin.</title>
        <authorList>
            <person name="Yin M."/>
            <person name="Tang S."/>
        </authorList>
    </citation>
    <scope>NUCLEOTIDE SEQUENCE [LARGE SCALE GENOMIC DNA]</scope>
    <source>
        <strain evidence="2 5">YIM 90600</strain>
    </source>
</reference>
<evidence type="ECO:0000313" key="2">
    <source>
        <dbReference type="EMBL" id="ASU80298.1"/>
    </source>
</evidence>
<evidence type="ECO:0000313" key="3">
    <source>
        <dbReference type="EMBL" id="KGI82618.1"/>
    </source>
</evidence>
<keyword evidence="4" id="KW-1185">Reference proteome</keyword>
<gene>
    <name evidence="2" type="ORF">CDG81_20770</name>
    <name evidence="3" type="ORF">IL38_04110</name>
</gene>
<evidence type="ECO:0000313" key="4">
    <source>
        <dbReference type="Proteomes" id="UP000029737"/>
    </source>
</evidence>
<dbReference type="Proteomes" id="UP000215043">
    <property type="component" value="Chromosome"/>
</dbReference>